<dbReference type="Proteomes" id="UP000410492">
    <property type="component" value="Unassembled WGS sequence"/>
</dbReference>
<proteinExistence type="inferred from homology"/>
<evidence type="ECO:0000256" key="1">
    <source>
        <dbReference type="ARBA" id="ARBA00006927"/>
    </source>
</evidence>
<sequence length="732" mass="82858">MGEISDAVKKCCNILSNSTSDTEKFAALFMVTKLVKGKHATPNAKKAIFEAIGFDFLRRLLLTNDVPVDCPPSIYKSVALSIITVFCNEEELATKKEMVDFVPIFLDIVKSADSADDDSLMAIGEAYNCLKGIAAYTPGQQKLVECNAIEKLCEIYSQGSFQSDEALNIMAVLIAKQGTGSWENKDPKAYHALLNKIAVDFETDQDKRKFEICEVLNALVYNCPKEDIVSSASNEIWPQSIYKGLCDILQSKITAQQRNPALLLTASMLDLLGIEWIFSDEEKGKQIFLLLIQLASIEVRMQLEGNKTLKSLEPNQNLITACYIILEVSLNFISTDQIDLEQKEKQTLYTGLKGAFTAIVNLLLKVANDKAKPTGKDKLFICATIRVLAAWLTQEPTSMQSQIYQLLPFIFEIANETFYAYKERRVAEKTGDKSYKQDPLSNVDVLRVLLPAMCHLAVDEQARKILLKINEEKTLLDFMEFHWTIVHYKRPPVPRSERLKVMNQPKPELTPEILEDMKDSRTAMISTCNVLMNLTVLEPKHVEESEVFNDLLRFIFENLPELKDIPENLVLHGNLAVLGLLLLKQLSKKVKKNDFSICRYIQATIRFLWDAYTIDESNDPQSLVVAMAYKEHWMELMELWFLGMQTLAGVIDQIPWISEFAIESGWAEGIITLLKEVKIGTLPPNVKLAFEDFLCHLVDANEGVKDVLKKNDALRVCRNHRLMELGKKLFGD</sequence>
<dbReference type="SUPFAM" id="SSF48371">
    <property type="entry name" value="ARM repeat"/>
    <property type="match status" value="1"/>
</dbReference>
<keyword evidence="3" id="KW-1185">Reference proteome</keyword>
<dbReference type="InterPro" id="IPR016024">
    <property type="entry name" value="ARM-type_fold"/>
</dbReference>
<protein>
    <recommendedName>
        <fullName evidence="4">Neurochondrin</fullName>
    </recommendedName>
</protein>
<accession>A0A653C1H3</accession>
<dbReference type="GO" id="GO:0030425">
    <property type="term" value="C:dendrite"/>
    <property type="evidence" value="ECO:0007669"/>
    <property type="project" value="TreeGrafter"/>
</dbReference>
<dbReference type="GO" id="GO:0031175">
    <property type="term" value="P:neuron projection development"/>
    <property type="evidence" value="ECO:0007669"/>
    <property type="project" value="TreeGrafter"/>
</dbReference>
<comment type="similarity">
    <text evidence="1">Belongs to the neurochondrin family.</text>
</comment>
<dbReference type="AlphaFoldDB" id="A0A653C1H3"/>
<evidence type="ECO:0008006" key="4">
    <source>
        <dbReference type="Google" id="ProtNLM"/>
    </source>
</evidence>
<dbReference type="Gene3D" id="1.25.10.10">
    <property type="entry name" value="Leucine-rich Repeat Variant"/>
    <property type="match status" value="1"/>
</dbReference>
<dbReference type="OrthoDB" id="8186546at2759"/>
<dbReference type="Pfam" id="PF05536">
    <property type="entry name" value="Neurochondrin"/>
    <property type="match status" value="1"/>
</dbReference>
<dbReference type="InterPro" id="IPR008709">
    <property type="entry name" value="Neurochondrin"/>
</dbReference>
<dbReference type="PANTHER" id="PTHR13109:SF7">
    <property type="entry name" value="NEUROCHONDRIN"/>
    <property type="match status" value="1"/>
</dbReference>
<dbReference type="GO" id="GO:0048168">
    <property type="term" value="P:regulation of neuronal synaptic plasticity"/>
    <property type="evidence" value="ECO:0007669"/>
    <property type="project" value="TreeGrafter"/>
</dbReference>
<dbReference type="EMBL" id="CAACVG010006790">
    <property type="protein sequence ID" value="VEN41724.1"/>
    <property type="molecule type" value="Genomic_DNA"/>
</dbReference>
<name>A0A653C1H3_CALMS</name>
<organism evidence="2 3">
    <name type="scientific">Callosobruchus maculatus</name>
    <name type="common">Southern cowpea weevil</name>
    <name type="synonym">Pulse bruchid</name>
    <dbReference type="NCBI Taxonomy" id="64391"/>
    <lineage>
        <taxon>Eukaryota</taxon>
        <taxon>Metazoa</taxon>
        <taxon>Ecdysozoa</taxon>
        <taxon>Arthropoda</taxon>
        <taxon>Hexapoda</taxon>
        <taxon>Insecta</taxon>
        <taxon>Pterygota</taxon>
        <taxon>Neoptera</taxon>
        <taxon>Endopterygota</taxon>
        <taxon>Coleoptera</taxon>
        <taxon>Polyphaga</taxon>
        <taxon>Cucujiformia</taxon>
        <taxon>Chrysomeloidea</taxon>
        <taxon>Chrysomelidae</taxon>
        <taxon>Bruchinae</taxon>
        <taxon>Bruchini</taxon>
        <taxon>Callosobruchus</taxon>
    </lineage>
</organism>
<gene>
    <name evidence="2" type="ORF">CALMAC_LOCUS5456</name>
</gene>
<evidence type="ECO:0000313" key="3">
    <source>
        <dbReference type="Proteomes" id="UP000410492"/>
    </source>
</evidence>
<reference evidence="2 3" key="1">
    <citation type="submission" date="2019-01" db="EMBL/GenBank/DDBJ databases">
        <authorList>
            <person name="Sayadi A."/>
        </authorList>
    </citation>
    <scope>NUCLEOTIDE SEQUENCE [LARGE SCALE GENOMIC DNA]</scope>
</reference>
<evidence type="ECO:0000313" key="2">
    <source>
        <dbReference type="EMBL" id="VEN41724.1"/>
    </source>
</evidence>
<dbReference type="PANTHER" id="PTHR13109">
    <property type="entry name" value="NEUROCHONDRIN"/>
    <property type="match status" value="1"/>
</dbReference>
<dbReference type="InterPro" id="IPR011989">
    <property type="entry name" value="ARM-like"/>
</dbReference>